<comment type="caution">
    <text evidence="1">The sequence shown here is derived from an EMBL/GenBank/DDBJ whole genome shotgun (WGS) entry which is preliminary data.</text>
</comment>
<sequence length="529" mass="58126">MSEPPRVVNSVMDCAVSESRPVLGPAGNKARSVVELRKPAAKPKSKVGKPEEVKKSPSPVTVTVNLLLHSKSITPPPSSILRQKDSKQSKSNLQMNASCSSDASSDSSHSRVSMGRISRRSVTPTPVRGRQSAVLKTGKLESALKSVSKTGKIESFPRGEKVENAVVESDSCSEVSADGSPGRKRCAWVTANTDPCYVVFHDEEWGVHVHDDKKLFELLSLSTALAELTWPIILNKRHLFREVFHGFDPVTVSKLNDKKISSPGNPATSLLSEVKLRAIIENARQVCKIIDEFGSFDKYIWGFINHKPIVNKFRYPRQVPIKTSKADSICKDLVKRGFRGVGPTVVYSFLQVAGLTNDHLVSCFRFNECVDAGPTKDISDDSGQNSRSENGNGLGLTSVIDELHLLGSFLGTQFVLEKTKFRLHSHDMQYGSGSGQESVTGFPNVDDANSYWIVRPEPEASVKPGDTIKIGSIIWLQHMKTRKWLHSHLHASPISGNLEVCCVRQKRANNAWLAAEGVYFPTNESKSAL</sequence>
<protein>
    <submittedName>
        <fullName evidence="1">Uncharacterized protein</fullName>
    </submittedName>
</protein>
<dbReference type="Proteomes" id="UP001056120">
    <property type="component" value="Linkage Group LG03"/>
</dbReference>
<reference evidence="2" key="1">
    <citation type="journal article" date="2022" name="Mol. Ecol. Resour.">
        <title>The genomes of chicory, endive, great burdock and yacon provide insights into Asteraceae palaeo-polyploidization history and plant inulin production.</title>
        <authorList>
            <person name="Fan W."/>
            <person name="Wang S."/>
            <person name="Wang H."/>
            <person name="Wang A."/>
            <person name="Jiang F."/>
            <person name="Liu H."/>
            <person name="Zhao H."/>
            <person name="Xu D."/>
            <person name="Zhang Y."/>
        </authorList>
    </citation>
    <scope>NUCLEOTIDE SEQUENCE [LARGE SCALE GENOMIC DNA]</scope>
    <source>
        <strain evidence="2">cv. Yunnan</strain>
    </source>
</reference>
<accession>A0ACB9JJF0</accession>
<name>A0ACB9JJF0_9ASTR</name>
<organism evidence="1 2">
    <name type="scientific">Smallanthus sonchifolius</name>
    <dbReference type="NCBI Taxonomy" id="185202"/>
    <lineage>
        <taxon>Eukaryota</taxon>
        <taxon>Viridiplantae</taxon>
        <taxon>Streptophyta</taxon>
        <taxon>Embryophyta</taxon>
        <taxon>Tracheophyta</taxon>
        <taxon>Spermatophyta</taxon>
        <taxon>Magnoliopsida</taxon>
        <taxon>eudicotyledons</taxon>
        <taxon>Gunneridae</taxon>
        <taxon>Pentapetalae</taxon>
        <taxon>asterids</taxon>
        <taxon>campanulids</taxon>
        <taxon>Asterales</taxon>
        <taxon>Asteraceae</taxon>
        <taxon>Asteroideae</taxon>
        <taxon>Heliantheae alliance</taxon>
        <taxon>Millerieae</taxon>
        <taxon>Smallanthus</taxon>
    </lineage>
</organism>
<reference evidence="1 2" key="2">
    <citation type="journal article" date="2022" name="Mol. Ecol. Resour.">
        <title>The genomes of chicory, endive, great burdock and yacon provide insights into Asteraceae paleo-polyploidization history and plant inulin production.</title>
        <authorList>
            <person name="Fan W."/>
            <person name="Wang S."/>
            <person name="Wang H."/>
            <person name="Wang A."/>
            <person name="Jiang F."/>
            <person name="Liu H."/>
            <person name="Zhao H."/>
            <person name="Xu D."/>
            <person name="Zhang Y."/>
        </authorList>
    </citation>
    <scope>NUCLEOTIDE SEQUENCE [LARGE SCALE GENOMIC DNA]</scope>
    <source>
        <strain evidence="2">cv. Yunnan</strain>
        <tissue evidence="1">Leaves</tissue>
    </source>
</reference>
<keyword evidence="2" id="KW-1185">Reference proteome</keyword>
<evidence type="ECO:0000313" key="2">
    <source>
        <dbReference type="Proteomes" id="UP001056120"/>
    </source>
</evidence>
<dbReference type="EMBL" id="CM042020">
    <property type="protein sequence ID" value="KAI3820599.1"/>
    <property type="molecule type" value="Genomic_DNA"/>
</dbReference>
<evidence type="ECO:0000313" key="1">
    <source>
        <dbReference type="EMBL" id="KAI3820599.1"/>
    </source>
</evidence>
<gene>
    <name evidence="1" type="ORF">L1987_08147</name>
</gene>
<proteinExistence type="predicted"/>